<proteinExistence type="predicted"/>
<dbReference type="EMBL" id="JAHRIQ010046982">
    <property type="protein sequence ID" value="MEQ2236127.1"/>
    <property type="molecule type" value="Genomic_DNA"/>
</dbReference>
<evidence type="ECO:0000313" key="2">
    <source>
        <dbReference type="Proteomes" id="UP001482620"/>
    </source>
</evidence>
<comment type="caution">
    <text evidence="1">The sequence shown here is derived from an EMBL/GenBank/DDBJ whole genome shotgun (WGS) entry which is preliminary data.</text>
</comment>
<keyword evidence="2" id="KW-1185">Reference proteome</keyword>
<dbReference type="Proteomes" id="UP001482620">
    <property type="component" value="Unassembled WGS sequence"/>
</dbReference>
<reference evidence="1 2" key="1">
    <citation type="submission" date="2021-06" db="EMBL/GenBank/DDBJ databases">
        <authorList>
            <person name="Palmer J.M."/>
        </authorList>
    </citation>
    <scope>NUCLEOTIDE SEQUENCE [LARGE SCALE GENOMIC DNA]</scope>
    <source>
        <strain evidence="2">if_2019</strain>
        <tissue evidence="1">Muscle</tissue>
    </source>
</reference>
<sequence>MGGFERQRHNILRNCRGKAQFTTKTGDKQLRPQSRGNSVVGCVLKALMIPKLDSGTIYITEHGGYVFDTHWFLENCIIQRNHGYFGGAAEMHSSGVTIF</sequence>
<protein>
    <submittedName>
        <fullName evidence="1">Uncharacterized protein</fullName>
    </submittedName>
</protein>
<gene>
    <name evidence="1" type="ORF">ILYODFUR_009265</name>
</gene>
<organism evidence="1 2">
    <name type="scientific">Ilyodon furcidens</name>
    <name type="common">goldbreast splitfin</name>
    <dbReference type="NCBI Taxonomy" id="33524"/>
    <lineage>
        <taxon>Eukaryota</taxon>
        <taxon>Metazoa</taxon>
        <taxon>Chordata</taxon>
        <taxon>Craniata</taxon>
        <taxon>Vertebrata</taxon>
        <taxon>Euteleostomi</taxon>
        <taxon>Actinopterygii</taxon>
        <taxon>Neopterygii</taxon>
        <taxon>Teleostei</taxon>
        <taxon>Neoteleostei</taxon>
        <taxon>Acanthomorphata</taxon>
        <taxon>Ovalentaria</taxon>
        <taxon>Atherinomorphae</taxon>
        <taxon>Cyprinodontiformes</taxon>
        <taxon>Goodeidae</taxon>
        <taxon>Ilyodon</taxon>
    </lineage>
</organism>
<accession>A0ABV0TUX3</accession>
<name>A0ABV0TUX3_9TELE</name>
<evidence type="ECO:0000313" key="1">
    <source>
        <dbReference type="EMBL" id="MEQ2236127.1"/>
    </source>
</evidence>